<dbReference type="Proteomes" id="UP000050863">
    <property type="component" value="Unassembled WGS sequence"/>
</dbReference>
<evidence type="ECO:0000313" key="3">
    <source>
        <dbReference type="Proteomes" id="UP000050863"/>
    </source>
</evidence>
<name>A0A0R3LU11_9BRAD</name>
<dbReference type="Gene3D" id="3.40.50.1820">
    <property type="entry name" value="alpha/beta hydrolase"/>
    <property type="match status" value="1"/>
</dbReference>
<dbReference type="InterPro" id="IPR029058">
    <property type="entry name" value="AB_hydrolase_fold"/>
</dbReference>
<accession>A0A0R3LU11</accession>
<evidence type="ECO:0000313" key="2">
    <source>
        <dbReference type="EMBL" id="KRR11458.1"/>
    </source>
</evidence>
<dbReference type="InterPro" id="IPR052897">
    <property type="entry name" value="Sec-Metab_Biosynth_Hydrolase"/>
</dbReference>
<dbReference type="SUPFAM" id="SSF53474">
    <property type="entry name" value="alpha/beta-Hydrolases"/>
    <property type="match status" value="1"/>
</dbReference>
<dbReference type="Pfam" id="PF12697">
    <property type="entry name" value="Abhydrolase_6"/>
    <property type="match status" value="1"/>
</dbReference>
<keyword evidence="3" id="KW-1185">Reference proteome</keyword>
<dbReference type="EMBL" id="LLXZ01000046">
    <property type="protein sequence ID" value="KRR11458.1"/>
    <property type="molecule type" value="Genomic_DNA"/>
</dbReference>
<organism evidence="2 3">
    <name type="scientific">Bradyrhizobium jicamae</name>
    <dbReference type="NCBI Taxonomy" id="280332"/>
    <lineage>
        <taxon>Bacteria</taxon>
        <taxon>Pseudomonadati</taxon>
        <taxon>Pseudomonadota</taxon>
        <taxon>Alphaproteobacteria</taxon>
        <taxon>Hyphomicrobiales</taxon>
        <taxon>Nitrobacteraceae</taxon>
        <taxon>Bradyrhizobium</taxon>
    </lineage>
</organism>
<dbReference type="STRING" id="280332.CQ12_21810"/>
<sequence length="285" mass="31068">MGGYTVAFLTTFKQGEYFMTVSSITRRRMIGGLAAGVGASSVISSDAFIGSARAQSAQKTFVLVPGAFYGAWSWRRVSDRLVKQGHRVYPLTLTGLAERSHLLSKDINLDTHIADIANIVEWEDLTDICLVAHSYAGYPASGALERIGNRVSSIVWVDALKPADGQSFRDQVPFQMEEGAISRPAPKALPPTAFNDPKDVAWVLSKVTPQPIGTWLQPVKLSGAREKVAKKTYIRLPKFQLAALDKAFADCKADKSWTAIENTTSGHSVMIAEPDWLTDLLLQAA</sequence>
<evidence type="ECO:0000259" key="1">
    <source>
        <dbReference type="Pfam" id="PF12697"/>
    </source>
</evidence>
<dbReference type="PANTHER" id="PTHR37017:SF11">
    <property type="entry name" value="ESTERASE_LIPASE_THIOESTERASE DOMAIN-CONTAINING PROTEIN"/>
    <property type="match status" value="1"/>
</dbReference>
<comment type="caution">
    <text evidence="2">The sequence shown here is derived from an EMBL/GenBank/DDBJ whole genome shotgun (WGS) entry which is preliminary data.</text>
</comment>
<dbReference type="InterPro" id="IPR000073">
    <property type="entry name" value="AB_hydrolase_1"/>
</dbReference>
<protein>
    <recommendedName>
        <fullName evidence="1">AB hydrolase-1 domain-containing protein</fullName>
    </recommendedName>
</protein>
<dbReference type="AlphaFoldDB" id="A0A0R3LU11"/>
<dbReference type="PANTHER" id="PTHR37017">
    <property type="entry name" value="AB HYDROLASE-1 DOMAIN-CONTAINING PROTEIN-RELATED"/>
    <property type="match status" value="1"/>
</dbReference>
<reference evidence="2 3" key="1">
    <citation type="submission" date="2014-03" db="EMBL/GenBank/DDBJ databases">
        <title>Bradyrhizobium valentinum sp. nov., isolated from effective nodules of Lupinus mariae-josephae, a lupine endemic of basic-lime soils in Eastern Spain.</title>
        <authorList>
            <person name="Duran D."/>
            <person name="Rey L."/>
            <person name="Navarro A."/>
            <person name="Busquets A."/>
            <person name="Imperial J."/>
            <person name="Ruiz-Argueso T."/>
        </authorList>
    </citation>
    <scope>NUCLEOTIDE SEQUENCE [LARGE SCALE GENOMIC DNA]</scope>
    <source>
        <strain evidence="2 3">PAC68</strain>
    </source>
</reference>
<gene>
    <name evidence="2" type="ORF">CQ12_21810</name>
</gene>
<proteinExistence type="predicted"/>
<feature type="domain" description="AB hydrolase-1" evidence="1">
    <location>
        <begin position="61"/>
        <end position="278"/>
    </location>
</feature>